<evidence type="ECO:0000313" key="13">
    <source>
        <dbReference type="EMBL" id="BDA40140.1"/>
    </source>
</evidence>
<proteinExistence type="inferred from homology"/>
<accession>A0ABN6K078</accession>
<organism evidence="13 14">
    <name type="scientific">cyanobacterium endosymbiont of Braarudosphaera bigelowii</name>
    <dbReference type="NCBI Taxonomy" id="1285375"/>
    <lineage>
        <taxon>Bacteria</taxon>
        <taxon>Bacillati</taxon>
        <taxon>Cyanobacteriota</taxon>
        <taxon>Cyanophyceae</taxon>
        <taxon>Oscillatoriophycideae</taxon>
        <taxon>Chroococcales</taxon>
        <taxon>Aphanothecaceae</taxon>
        <taxon>Candidatus Atelocyanobacterium</taxon>
        <taxon>Candidatus Atelocyanobacterium thalassae</taxon>
    </lineage>
</organism>
<dbReference type="EMBL" id="AP024987">
    <property type="protein sequence ID" value="BDA40140.1"/>
    <property type="molecule type" value="Genomic_DNA"/>
</dbReference>
<evidence type="ECO:0000256" key="3">
    <source>
        <dbReference type="ARBA" id="ARBA00012584"/>
    </source>
</evidence>
<evidence type="ECO:0000256" key="7">
    <source>
        <dbReference type="ARBA" id="ARBA00022695"/>
    </source>
</evidence>
<sequence>MPEVSPAELVQGLFKGKVVSFPTDTVPALATLPQNASSIFTMKKRSFKKPLILMSSSSESVWKYTQGTSSELKIWKNIAYKYWPGPLTLVLPASKFIISTNTNNLINSKTIGIRIPNCFAAQRILQKVGCLFTTSVNISGEKPAKNITEILENFPEVLVLQRQNFNNYKYSSGLPSTVVEWKLRKWEILRQGCINI</sequence>
<evidence type="ECO:0000256" key="4">
    <source>
        <dbReference type="ARBA" id="ARBA00022490"/>
    </source>
</evidence>
<dbReference type="PANTHER" id="PTHR17490">
    <property type="entry name" value="SUA5"/>
    <property type="match status" value="1"/>
</dbReference>
<dbReference type="EC" id="2.7.7.87" evidence="3"/>
<keyword evidence="9" id="KW-0067">ATP-binding</keyword>
<dbReference type="InterPro" id="IPR050156">
    <property type="entry name" value="TC-AMP_synthase_SUA5"/>
</dbReference>
<dbReference type="Gene3D" id="3.90.870.10">
    <property type="entry name" value="DHBP synthase"/>
    <property type="match status" value="1"/>
</dbReference>
<protein>
    <recommendedName>
        <fullName evidence="10">L-threonylcarbamoyladenylate synthase</fullName>
        <ecNumber evidence="3">2.7.7.87</ecNumber>
    </recommendedName>
    <alternativeName>
        <fullName evidence="10">L-threonylcarbamoyladenylate synthase</fullName>
    </alternativeName>
</protein>
<keyword evidence="14" id="KW-1185">Reference proteome</keyword>
<dbReference type="PANTHER" id="PTHR17490:SF16">
    <property type="entry name" value="THREONYLCARBAMOYL-AMP SYNTHASE"/>
    <property type="match status" value="1"/>
</dbReference>
<evidence type="ECO:0000313" key="14">
    <source>
        <dbReference type="Proteomes" id="UP001319803"/>
    </source>
</evidence>
<dbReference type="PROSITE" id="PS51163">
    <property type="entry name" value="YRDC"/>
    <property type="match status" value="1"/>
</dbReference>
<comment type="catalytic activity">
    <reaction evidence="11">
        <text>L-threonine + hydrogencarbonate + ATP = L-threonylcarbamoyladenylate + diphosphate + H2O</text>
        <dbReference type="Rhea" id="RHEA:36407"/>
        <dbReference type="ChEBI" id="CHEBI:15377"/>
        <dbReference type="ChEBI" id="CHEBI:17544"/>
        <dbReference type="ChEBI" id="CHEBI:30616"/>
        <dbReference type="ChEBI" id="CHEBI:33019"/>
        <dbReference type="ChEBI" id="CHEBI:57926"/>
        <dbReference type="ChEBI" id="CHEBI:73682"/>
        <dbReference type="EC" id="2.7.7.87"/>
    </reaction>
</comment>
<dbReference type="Pfam" id="PF01300">
    <property type="entry name" value="Sua5_yciO_yrdC"/>
    <property type="match status" value="1"/>
</dbReference>
<evidence type="ECO:0000256" key="5">
    <source>
        <dbReference type="ARBA" id="ARBA00022679"/>
    </source>
</evidence>
<keyword evidence="7" id="KW-0548">Nucleotidyltransferase</keyword>
<dbReference type="InterPro" id="IPR006070">
    <property type="entry name" value="Sua5-like_dom"/>
</dbReference>
<keyword evidence="5" id="KW-0808">Transferase</keyword>
<evidence type="ECO:0000256" key="10">
    <source>
        <dbReference type="ARBA" id="ARBA00029774"/>
    </source>
</evidence>
<evidence type="ECO:0000256" key="11">
    <source>
        <dbReference type="ARBA" id="ARBA00048366"/>
    </source>
</evidence>
<dbReference type="SUPFAM" id="SSF55821">
    <property type="entry name" value="YrdC/RibB"/>
    <property type="match status" value="1"/>
</dbReference>
<comment type="subcellular location">
    <subcellularLocation>
        <location evidence="1">Cytoplasm</location>
    </subcellularLocation>
</comment>
<evidence type="ECO:0000256" key="6">
    <source>
        <dbReference type="ARBA" id="ARBA00022694"/>
    </source>
</evidence>
<evidence type="ECO:0000259" key="12">
    <source>
        <dbReference type="PROSITE" id="PS51163"/>
    </source>
</evidence>
<reference evidence="13 14" key="1">
    <citation type="submission" date="2021-08" db="EMBL/GenBank/DDBJ databases">
        <title>Endosymbiont genome of Braarudosphaera bigelowii.</title>
        <authorList>
            <person name="Suzuki S."/>
            <person name="Ishida K."/>
        </authorList>
    </citation>
    <scope>NUCLEOTIDE SEQUENCE [LARGE SCALE GENOMIC DNA]</scope>
    <source>
        <strain evidence="13">CPSB-1</strain>
    </source>
</reference>
<keyword evidence="6" id="KW-0819">tRNA processing</keyword>
<evidence type="ECO:0000256" key="1">
    <source>
        <dbReference type="ARBA" id="ARBA00004496"/>
    </source>
</evidence>
<feature type="domain" description="YrdC-like" evidence="12">
    <location>
        <begin position="3"/>
        <end position="194"/>
    </location>
</feature>
<evidence type="ECO:0000256" key="8">
    <source>
        <dbReference type="ARBA" id="ARBA00022741"/>
    </source>
</evidence>
<evidence type="ECO:0000256" key="9">
    <source>
        <dbReference type="ARBA" id="ARBA00022840"/>
    </source>
</evidence>
<comment type="similarity">
    <text evidence="2">Belongs to the SUA5 family.</text>
</comment>
<name>A0ABN6K078_9CHRO</name>
<keyword evidence="4" id="KW-0963">Cytoplasm</keyword>
<keyword evidence="8" id="KW-0547">Nucleotide-binding</keyword>
<dbReference type="Proteomes" id="UP001319803">
    <property type="component" value="Chromosome"/>
</dbReference>
<gene>
    <name evidence="13" type="ORF">CPARK_000097800</name>
</gene>
<evidence type="ECO:0000256" key="2">
    <source>
        <dbReference type="ARBA" id="ARBA00007663"/>
    </source>
</evidence>
<dbReference type="InterPro" id="IPR017945">
    <property type="entry name" value="DHBP_synth_RibB-like_a/b_dom"/>
</dbReference>
<dbReference type="RefSeq" id="WP_229637067.1">
    <property type="nucleotide sequence ID" value="NZ_AP024987.1"/>
</dbReference>